<feature type="chain" id="PRO_5043624083" evidence="2">
    <location>
        <begin position="28"/>
        <end position="130"/>
    </location>
</feature>
<sequence length="130" mass="12767">MALRSSMTTMILTQTLLFLFVSTLVTAGSPSPQPALAPPAHVPSASPISPSPVAHSPTPTPSPVEHSPAPTPPSVIAPSKSPSGGVVVSPAQSPSISDVPAAAPVSHGVVYRGSVGLVAVSILTVVALAA</sequence>
<feature type="signal peptide" evidence="2">
    <location>
        <begin position="1"/>
        <end position="27"/>
    </location>
</feature>
<gene>
    <name evidence="3" type="ORF">DCAR_0624310</name>
</gene>
<accession>A0A164VRR0</accession>
<reference evidence="3" key="2">
    <citation type="submission" date="2022-03" db="EMBL/GenBank/DDBJ databases">
        <title>Draft title - Genomic analysis of global carrot germplasm unveils the trajectory of domestication and the origin of high carotenoid orange carrot.</title>
        <authorList>
            <person name="Iorizzo M."/>
            <person name="Ellison S."/>
            <person name="Senalik D."/>
            <person name="Macko-Podgorni A."/>
            <person name="Grzebelus D."/>
            <person name="Bostan H."/>
            <person name="Rolling W."/>
            <person name="Curaba J."/>
            <person name="Simon P."/>
        </authorList>
    </citation>
    <scope>NUCLEOTIDE SEQUENCE</scope>
    <source>
        <tissue evidence="3">Leaf</tissue>
    </source>
</reference>
<evidence type="ECO:0000313" key="4">
    <source>
        <dbReference type="Proteomes" id="UP000077755"/>
    </source>
</evidence>
<dbReference type="KEGG" id="dcr:108226980"/>
<feature type="compositionally biased region" description="Pro residues" evidence="1">
    <location>
        <begin position="31"/>
        <end position="41"/>
    </location>
</feature>
<dbReference type="Proteomes" id="UP000077755">
    <property type="component" value="Chromosome 6"/>
</dbReference>
<keyword evidence="4" id="KW-1185">Reference proteome</keyword>
<dbReference type="AlphaFoldDB" id="A0A164VRR0"/>
<reference evidence="3" key="1">
    <citation type="journal article" date="2016" name="Nat. Genet.">
        <title>A high-quality carrot genome assembly provides new insights into carotenoid accumulation and asterid genome evolution.</title>
        <authorList>
            <person name="Iorizzo M."/>
            <person name="Ellison S."/>
            <person name="Senalik D."/>
            <person name="Zeng P."/>
            <person name="Satapoomin P."/>
            <person name="Huang J."/>
            <person name="Bowman M."/>
            <person name="Iovene M."/>
            <person name="Sanseverino W."/>
            <person name="Cavagnaro P."/>
            <person name="Yildiz M."/>
            <person name="Macko-Podgorni A."/>
            <person name="Moranska E."/>
            <person name="Grzebelus E."/>
            <person name="Grzebelus D."/>
            <person name="Ashrafi H."/>
            <person name="Zheng Z."/>
            <person name="Cheng S."/>
            <person name="Spooner D."/>
            <person name="Van Deynze A."/>
            <person name="Simon P."/>
        </authorList>
    </citation>
    <scope>NUCLEOTIDE SEQUENCE</scope>
    <source>
        <tissue evidence="3">Leaf</tissue>
    </source>
</reference>
<dbReference type="Gramene" id="KZM90755">
    <property type="protein sequence ID" value="KZM90755"/>
    <property type="gene ID" value="DCAR_021880"/>
</dbReference>
<dbReference type="EMBL" id="CP093348">
    <property type="protein sequence ID" value="WOH04898.1"/>
    <property type="molecule type" value="Genomic_DNA"/>
</dbReference>
<keyword evidence="2" id="KW-0732">Signal</keyword>
<protein>
    <submittedName>
        <fullName evidence="3">Uncharacterized protein</fullName>
    </submittedName>
</protein>
<evidence type="ECO:0000256" key="2">
    <source>
        <dbReference type="SAM" id="SignalP"/>
    </source>
</evidence>
<organism evidence="3 4">
    <name type="scientific">Daucus carota subsp. sativus</name>
    <name type="common">Carrot</name>
    <dbReference type="NCBI Taxonomy" id="79200"/>
    <lineage>
        <taxon>Eukaryota</taxon>
        <taxon>Viridiplantae</taxon>
        <taxon>Streptophyta</taxon>
        <taxon>Embryophyta</taxon>
        <taxon>Tracheophyta</taxon>
        <taxon>Spermatophyta</taxon>
        <taxon>Magnoliopsida</taxon>
        <taxon>eudicotyledons</taxon>
        <taxon>Gunneridae</taxon>
        <taxon>Pentapetalae</taxon>
        <taxon>asterids</taxon>
        <taxon>campanulids</taxon>
        <taxon>Apiales</taxon>
        <taxon>Apiaceae</taxon>
        <taxon>Apioideae</taxon>
        <taxon>Scandiceae</taxon>
        <taxon>Daucinae</taxon>
        <taxon>Daucus</taxon>
        <taxon>Daucus sect. Daucus</taxon>
    </lineage>
</organism>
<proteinExistence type="predicted"/>
<feature type="compositionally biased region" description="Low complexity" evidence="1">
    <location>
        <begin position="77"/>
        <end position="91"/>
    </location>
</feature>
<evidence type="ECO:0000256" key="1">
    <source>
        <dbReference type="SAM" id="MobiDB-lite"/>
    </source>
</evidence>
<name>A0A164VRR0_DAUCS</name>
<feature type="region of interest" description="Disordered" evidence="1">
    <location>
        <begin position="29"/>
        <end position="91"/>
    </location>
</feature>
<feature type="compositionally biased region" description="Low complexity" evidence="1">
    <location>
        <begin position="42"/>
        <end position="57"/>
    </location>
</feature>
<evidence type="ECO:0000313" key="3">
    <source>
        <dbReference type="EMBL" id="WOH04898.1"/>
    </source>
</evidence>